<evidence type="ECO:0000256" key="2">
    <source>
        <dbReference type="ARBA" id="ARBA00022723"/>
    </source>
</evidence>
<reference evidence="7 8" key="1">
    <citation type="submission" date="2021-06" db="EMBL/GenBank/DDBJ databases">
        <authorList>
            <person name="Grouzdev D.S."/>
            <person name="Koziaeva V."/>
        </authorList>
    </citation>
    <scope>NUCLEOTIDE SEQUENCE [LARGE SCALE GENOMIC DNA]</scope>
    <source>
        <strain evidence="7 8">22</strain>
    </source>
</reference>
<evidence type="ECO:0000256" key="3">
    <source>
        <dbReference type="ARBA" id="ARBA00022801"/>
    </source>
</evidence>
<evidence type="ECO:0000256" key="5">
    <source>
        <dbReference type="SAM" id="SignalP"/>
    </source>
</evidence>
<evidence type="ECO:0000259" key="6">
    <source>
        <dbReference type="SMART" id="SM00849"/>
    </source>
</evidence>
<feature type="chain" id="PRO_5037536155" evidence="5">
    <location>
        <begin position="30"/>
        <end position="325"/>
    </location>
</feature>
<dbReference type="Pfam" id="PF00753">
    <property type="entry name" value="Lactamase_B"/>
    <property type="match status" value="1"/>
</dbReference>
<gene>
    <name evidence="7" type="ORF">KL771_12085</name>
</gene>
<sequence>MDRRAFITTSLIGLAAASATGVATVPAMAQGTAPAPSALKPGPAAQVYKLGDFAVAALHDGAVQFPTPPNFIRNLSDAETAATFAAVGLPSDKLSLTFTPMVVSTGKNLVLFDTGFADNGSPTAGRLIANLAAVGIKPEDIDTVVISHFHGDHINGLRNKAGTLLFPKAEIAVPEPEWAYWMDDAKMSAAPDGLKGNFQNCRRVFGAEAAKVRRFGWGKEVVPGVTAVQADGHTPGHTAFLVASGKDQLMYVADITNNPAIFAKNPELKAMFDMDADRAVATRKAILDRAAADKVRVAFYHGAFPSNGFVTKAGNGFDFTPAFWQ</sequence>
<dbReference type="GO" id="GO:0016787">
    <property type="term" value="F:hydrolase activity"/>
    <property type="evidence" value="ECO:0007669"/>
    <property type="project" value="UniProtKB-KW"/>
</dbReference>
<keyword evidence="3" id="KW-0378">Hydrolase</keyword>
<dbReference type="SMART" id="SM00849">
    <property type="entry name" value="Lactamase_B"/>
    <property type="match status" value="1"/>
</dbReference>
<proteinExistence type="inferred from homology"/>
<evidence type="ECO:0000256" key="4">
    <source>
        <dbReference type="ARBA" id="ARBA00022833"/>
    </source>
</evidence>
<dbReference type="InterPro" id="IPR036866">
    <property type="entry name" value="RibonucZ/Hydroxyglut_hydro"/>
</dbReference>
<dbReference type="InterPro" id="IPR001279">
    <property type="entry name" value="Metallo-B-lactamas"/>
</dbReference>
<dbReference type="InterPro" id="IPR006311">
    <property type="entry name" value="TAT_signal"/>
</dbReference>
<comment type="caution">
    <text evidence="7">The sequence shown here is derived from an EMBL/GenBank/DDBJ whole genome shotgun (WGS) entry which is preliminary data.</text>
</comment>
<evidence type="ECO:0000313" key="8">
    <source>
        <dbReference type="Proteomes" id="UP000766595"/>
    </source>
</evidence>
<dbReference type="PANTHER" id="PTHR42978">
    <property type="entry name" value="QUORUM-QUENCHING LACTONASE YTNP-RELATED-RELATED"/>
    <property type="match status" value="1"/>
</dbReference>
<protein>
    <submittedName>
        <fullName evidence="7">MBL fold metallo-hydrolase</fullName>
    </submittedName>
</protein>
<organism evidence="7 8">
    <name type="scientific">Prosthecodimorpha staleyi</name>
    <dbReference type="NCBI Taxonomy" id="2840188"/>
    <lineage>
        <taxon>Bacteria</taxon>
        <taxon>Pseudomonadati</taxon>
        <taxon>Pseudomonadota</taxon>
        <taxon>Alphaproteobacteria</taxon>
        <taxon>Hyphomicrobiales</taxon>
        <taxon>Ancalomicrobiaceae</taxon>
        <taxon>Prosthecodimorpha</taxon>
    </lineage>
</organism>
<dbReference type="InterPro" id="IPR051013">
    <property type="entry name" value="MBL_superfamily_lactonases"/>
</dbReference>
<keyword evidence="8" id="KW-1185">Reference proteome</keyword>
<dbReference type="Proteomes" id="UP000766595">
    <property type="component" value="Unassembled WGS sequence"/>
</dbReference>
<dbReference type="PANTHER" id="PTHR42978:SF6">
    <property type="entry name" value="QUORUM-QUENCHING LACTONASE YTNP-RELATED"/>
    <property type="match status" value="1"/>
</dbReference>
<name>A0A947D8K4_9HYPH</name>
<feature type="domain" description="Metallo-beta-lactamase" evidence="6">
    <location>
        <begin position="97"/>
        <end position="301"/>
    </location>
</feature>
<accession>A0A947D8K4</accession>
<dbReference type="EMBL" id="JAHHZF010000005">
    <property type="protein sequence ID" value="MBT9290202.1"/>
    <property type="molecule type" value="Genomic_DNA"/>
</dbReference>
<keyword evidence="4" id="KW-0862">Zinc</keyword>
<feature type="signal peptide" evidence="5">
    <location>
        <begin position="1"/>
        <end position="29"/>
    </location>
</feature>
<dbReference type="GO" id="GO:0046872">
    <property type="term" value="F:metal ion binding"/>
    <property type="evidence" value="ECO:0007669"/>
    <property type="project" value="UniProtKB-KW"/>
</dbReference>
<comment type="similarity">
    <text evidence="1">Belongs to the metallo-beta-lactamase superfamily.</text>
</comment>
<evidence type="ECO:0000313" key="7">
    <source>
        <dbReference type="EMBL" id="MBT9290202.1"/>
    </source>
</evidence>
<dbReference type="CDD" id="cd07720">
    <property type="entry name" value="OPHC2-like_MBL-fold"/>
    <property type="match status" value="1"/>
</dbReference>
<keyword evidence="5" id="KW-0732">Signal</keyword>
<evidence type="ECO:0000256" key="1">
    <source>
        <dbReference type="ARBA" id="ARBA00007749"/>
    </source>
</evidence>
<dbReference type="Gene3D" id="3.60.15.10">
    <property type="entry name" value="Ribonuclease Z/Hydroxyacylglutathione hydrolase-like"/>
    <property type="match status" value="1"/>
</dbReference>
<dbReference type="AlphaFoldDB" id="A0A947D8K4"/>
<dbReference type="SUPFAM" id="SSF56281">
    <property type="entry name" value="Metallo-hydrolase/oxidoreductase"/>
    <property type="match status" value="1"/>
</dbReference>
<keyword evidence="2" id="KW-0479">Metal-binding</keyword>
<dbReference type="PROSITE" id="PS51318">
    <property type="entry name" value="TAT"/>
    <property type="match status" value="1"/>
</dbReference>